<dbReference type="GO" id="GO:0016740">
    <property type="term" value="F:transferase activity"/>
    <property type="evidence" value="ECO:0007669"/>
    <property type="project" value="UniProtKB-KW"/>
</dbReference>
<proteinExistence type="predicted"/>
<name>A0A450XEE6_9GAMM</name>
<dbReference type="AlphaFoldDB" id="A0A450XEE6"/>
<evidence type="ECO:0000313" key="3">
    <source>
        <dbReference type="EMBL" id="VFK27666.1"/>
    </source>
</evidence>
<dbReference type="InterPro" id="IPR002654">
    <property type="entry name" value="Glyco_trans_25"/>
</dbReference>
<feature type="domain" description="Glycosyl transferase family 25" evidence="1">
    <location>
        <begin position="29"/>
        <end position="206"/>
    </location>
</feature>
<keyword evidence="3" id="KW-0808">Transferase</keyword>
<dbReference type="EMBL" id="CAADFO010000001">
    <property type="protein sequence ID" value="VFK22067.1"/>
    <property type="molecule type" value="Genomic_DNA"/>
</dbReference>
<sequence length="290" mass="33938">MTLISRQYHGADGDKYMTATTWQKPNALPILVINLERSVERREWMQRHLSELGLDCRIVDAIDGLEEDLQRSEYYNDRKIVRTRGRRLLSTEIGCVLSHKKCYELMMAEHIPEALILEDDVVLSEEFPSLVEEILNSDIPYELLRFVCSVKALTGKMREVAQIDSCRIGRMRSNPYGAYAYLIKNIGARKMFKALSDIYLPIDFLMNRPWEMGIDDLICGTKSVWITEEQDLSTIRAGITYQPEVNKPWYFPVTKVADKLVIMFRKNLLYFYRAYRDRKTAIDKKTDEKR</sequence>
<dbReference type="Pfam" id="PF01755">
    <property type="entry name" value="Glyco_transf_25"/>
    <property type="match status" value="1"/>
</dbReference>
<protein>
    <submittedName>
        <fullName evidence="3">Glycosyltransferase involved in LPS biosynthesis, GR25 family</fullName>
    </submittedName>
</protein>
<evidence type="ECO:0000313" key="2">
    <source>
        <dbReference type="EMBL" id="VFK22067.1"/>
    </source>
</evidence>
<dbReference type="CDD" id="cd06532">
    <property type="entry name" value="Glyco_transf_25"/>
    <property type="match status" value="1"/>
</dbReference>
<accession>A0A450XEE6</accession>
<evidence type="ECO:0000313" key="4">
    <source>
        <dbReference type="EMBL" id="VFK74382.1"/>
    </source>
</evidence>
<dbReference type="EMBL" id="CAADFQ010000004">
    <property type="protein sequence ID" value="VFK27666.1"/>
    <property type="molecule type" value="Genomic_DNA"/>
</dbReference>
<organism evidence="3">
    <name type="scientific">Candidatus Kentrum sp. MB</name>
    <dbReference type="NCBI Taxonomy" id="2138164"/>
    <lineage>
        <taxon>Bacteria</taxon>
        <taxon>Pseudomonadati</taxon>
        <taxon>Pseudomonadota</taxon>
        <taxon>Gammaproteobacteria</taxon>
        <taxon>Candidatus Kentrum</taxon>
    </lineage>
</organism>
<gene>
    <name evidence="2" type="ORF">BECKMB1821G_GA0114241_100130</name>
    <name evidence="4" type="ORF">BECKMB1821H_GA0114242_100430</name>
    <name evidence="3" type="ORF">BECKMB1821I_GA0114274_100430</name>
</gene>
<evidence type="ECO:0000259" key="1">
    <source>
        <dbReference type="Pfam" id="PF01755"/>
    </source>
</evidence>
<reference evidence="3" key="1">
    <citation type="submission" date="2019-02" db="EMBL/GenBank/DDBJ databases">
        <authorList>
            <person name="Gruber-Vodicka R. H."/>
            <person name="Seah K. B. B."/>
        </authorList>
    </citation>
    <scope>NUCLEOTIDE SEQUENCE</scope>
    <source>
        <strain evidence="2">BECK_BZ197</strain>
        <strain evidence="4">BECK_BZ198</strain>
        <strain evidence="3">BECK_BZ199</strain>
    </source>
</reference>
<dbReference type="EMBL" id="CAADGH010000004">
    <property type="protein sequence ID" value="VFK74382.1"/>
    <property type="molecule type" value="Genomic_DNA"/>
</dbReference>